<name>A0A8J3GGE4_9HYPH</name>
<dbReference type="Proteomes" id="UP000641137">
    <property type="component" value="Unassembled WGS sequence"/>
</dbReference>
<dbReference type="InterPro" id="IPR010412">
    <property type="entry name" value="DUF1007"/>
</dbReference>
<dbReference type="Pfam" id="PF06226">
    <property type="entry name" value="DUF1007"/>
    <property type="match status" value="1"/>
</dbReference>
<dbReference type="EMBL" id="BMZO01000002">
    <property type="protein sequence ID" value="GHC64389.1"/>
    <property type="molecule type" value="Genomic_DNA"/>
</dbReference>
<comment type="caution">
    <text evidence="2">The sequence shown here is derived from an EMBL/GenBank/DDBJ whole genome shotgun (WGS) entry which is preliminary data.</text>
</comment>
<feature type="chain" id="PRO_5035234672" description="EF-hand domain-containing protein" evidence="1">
    <location>
        <begin position="23"/>
        <end position="216"/>
    </location>
</feature>
<evidence type="ECO:0000256" key="1">
    <source>
        <dbReference type="SAM" id="SignalP"/>
    </source>
</evidence>
<reference evidence="2" key="1">
    <citation type="journal article" date="2014" name="Int. J. Syst. Evol. Microbiol.">
        <title>Complete genome sequence of Corynebacterium casei LMG S-19264T (=DSM 44701T), isolated from a smear-ripened cheese.</title>
        <authorList>
            <consortium name="US DOE Joint Genome Institute (JGI-PGF)"/>
            <person name="Walter F."/>
            <person name="Albersmeier A."/>
            <person name="Kalinowski J."/>
            <person name="Ruckert C."/>
        </authorList>
    </citation>
    <scope>NUCLEOTIDE SEQUENCE</scope>
    <source>
        <strain evidence="2">KCTC 42097</strain>
    </source>
</reference>
<feature type="signal peptide" evidence="1">
    <location>
        <begin position="1"/>
        <end position="22"/>
    </location>
</feature>
<protein>
    <recommendedName>
        <fullName evidence="4">EF-hand domain-containing protein</fullName>
    </recommendedName>
</protein>
<dbReference type="InterPro" id="IPR016537">
    <property type="entry name" value="UCP008159_ABC"/>
</dbReference>
<evidence type="ECO:0000313" key="3">
    <source>
        <dbReference type="Proteomes" id="UP000641137"/>
    </source>
</evidence>
<gene>
    <name evidence="2" type="ORF">GCM10010136_06310</name>
</gene>
<organism evidence="2 3">
    <name type="scientific">Limoniibacter endophyticus</name>
    <dbReference type="NCBI Taxonomy" id="1565040"/>
    <lineage>
        <taxon>Bacteria</taxon>
        <taxon>Pseudomonadati</taxon>
        <taxon>Pseudomonadota</taxon>
        <taxon>Alphaproteobacteria</taxon>
        <taxon>Hyphomicrobiales</taxon>
        <taxon>Bartonellaceae</taxon>
        <taxon>Limoniibacter</taxon>
    </lineage>
</organism>
<keyword evidence="1" id="KW-0732">Signal</keyword>
<accession>A0A8J3GGE4</accession>
<dbReference type="RefSeq" id="WP_189487855.1">
    <property type="nucleotide sequence ID" value="NZ_BMZO01000002.1"/>
</dbReference>
<keyword evidence="3" id="KW-1185">Reference proteome</keyword>
<dbReference type="PROSITE" id="PS00018">
    <property type="entry name" value="EF_HAND_1"/>
    <property type="match status" value="1"/>
</dbReference>
<proteinExistence type="predicted"/>
<reference evidence="2" key="2">
    <citation type="submission" date="2020-09" db="EMBL/GenBank/DDBJ databases">
        <authorList>
            <person name="Sun Q."/>
            <person name="Kim S."/>
        </authorList>
    </citation>
    <scope>NUCLEOTIDE SEQUENCE</scope>
    <source>
        <strain evidence="2">KCTC 42097</strain>
    </source>
</reference>
<sequence length="216" mass="24354">MRHALRLVALLAVLIAPAPAFAHPHVFAEARLDVMLEGENVRSLRHLWRFDDLFSSTVILEFDKNGDNVLDPEEMAEVSKVIYDSIGDFDYFQFVTVDGKEIKMAPPDDLKALYQDGQLIIMYESMPQDILPLKGTMQFGVYDPTFYTAIDFVEDANMAVKDLPSRCTTSVVRPDPDEAIAQNQGSLTEAFFNDPNGNDLSKLFATKFQFDCKDTQ</sequence>
<dbReference type="AlphaFoldDB" id="A0A8J3GGE4"/>
<evidence type="ECO:0000313" key="2">
    <source>
        <dbReference type="EMBL" id="GHC64389.1"/>
    </source>
</evidence>
<evidence type="ECO:0008006" key="4">
    <source>
        <dbReference type="Google" id="ProtNLM"/>
    </source>
</evidence>
<dbReference type="InterPro" id="IPR018247">
    <property type="entry name" value="EF_Hand_1_Ca_BS"/>
</dbReference>
<dbReference type="PIRSF" id="PIRSF008159">
    <property type="entry name" value="UCP008159_ABC"/>
    <property type="match status" value="1"/>
</dbReference>